<evidence type="ECO:0000313" key="2">
    <source>
        <dbReference type="EMBL" id="PIL24731.1"/>
    </source>
</evidence>
<dbReference type="Proteomes" id="UP000230002">
    <property type="component" value="Unassembled WGS sequence"/>
</dbReference>
<feature type="compositionally biased region" description="Polar residues" evidence="1">
    <location>
        <begin position="17"/>
        <end position="27"/>
    </location>
</feature>
<keyword evidence="3" id="KW-1185">Reference proteome</keyword>
<dbReference type="EMBL" id="AYKW01000056">
    <property type="protein sequence ID" value="PIL24731.1"/>
    <property type="molecule type" value="Genomic_DNA"/>
</dbReference>
<comment type="caution">
    <text evidence="2">The sequence shown here is derived from an EMBL/GenBank/DDBJ whole genome shotgun (WGS) entry which is preliminary data.</text>
</comment>
<feature type="region of interest" description="Disordered" evidence="1">
    <location>
        <begin position="1"/>
        <end position="40"/>
    </location>
</feature>
<gene>
    <name evidence="2" type="ORF">GSI_12617</name>
</gene>
<sequence length="330" mass="35658">MTALHLAPAPVADHAGQKSSPQVQRSMQVDGAGTRDTQEPLYPPGLGFSPPLRPIACARGLSILGDGVVEYRNGSSLLDGPLVGLGLHGVAIDRALDEAQTARILPAVCLGLPWPPVVDVEHVLHWPPQVALHEERMAGPGLQLSTLDDFNLEAKNLMPLYLERACTGFSCSLCVEKASDAPGTSCEVEPINPEEYMDFTFLDEDDDPLAPSRPPAPYVEKDESDLDSLEESDTASTLIDDGSACSGSPPSPTAPQRPVYPMKDGRFCADVTLGTMMNLWREEHAPGYATRDALVALFIEASERAPPDPEPLWQPSQLSRVEERDEEDET</sequence>
<proteinExistence type="predicted"/>
<reference evidence="2 3" key="1">
    <citation type="journal article" date="2015" name="Sci. Rep.">
        <title>Chromosome-level genome map provides insights into diverse defense mechanisms in the medicinal fungus Ganoderma sinense.</title>
        <authorList>
            <person name="Zhu Y."/>
            <person name="Xu J."/>
            <person name="Sun C."/>
            <person name="Zhou S."/>
            <person name="Xu H."/>
            <person name="Nelson D.R."/>
            <person name="Qian J."/>
            <person name="Song J."/>
            <person name="Luo H."/>
            <person name="Xiang L."/>
            <person name="Li Y."/>
            <person name="Xu Z."/>
            <person name="Ji A."/>
            <person name="Wang L."/>
            <person name="Lu S."/>
            <person name="Hayward A."/>
            <person name="Sun W."/>
            <person name="Li X."/>
            <person name="Schwartz D.C."/>
            <person name="Wang Y."/>
            <person name="Chen S."/>
        </authorList>
    </citation>
    <scope>NUCLEOTIDE SEQUENCE [LARGE SCALE GENOMIC DNA]</scope>
    <source>
        <strain evidence="2 3">ZZ0214-1</strain>
    </source>
</reference>
<name>A0A2G8RT92_9APHY</name>
<dbReference type="AlphaFoldDB" id="A0A2G8RT92"/>
<accession>A0A2G8RT92</accession>
<feature type="region of interest" description="Disordered" evidence="1">
    <location>
        <begin position="204"/>
        <end position="262"/>
    </location>
</feature>
<evidence type="ECO:0000313" key="3">
    <source>
        <dbReference type="Proteomes" id="UP000230002"/>
    </source>
</evidence>
<feature type="compositionally biased region" description="Acidic residues" evidence="1">
    <location>
        <begin position="222"/>
        <end position="233"/>
    </location>
</feature>
<feature type="region of interest" description="Disordered" evidence="1">
    <location>
        <begin position="302"/>
        <end position="330"/>
    </location>
</feature>
<organism evidence="2 3">
    <name type="scientific">Ganoderma sinense ZZ0214-1</name>
    <dbReference type="NCBI Taxonomy" id="1077348"/>
    <lineage>
        <taxon>Eukaryota</taxon>
        <taxon>Fungi</taxon>
        <taxon>Dikarya</taxon>
        <taxon>Basidiomycota</taxon>
        <taxon>Agaricomycotina</taxon>
        <taxon>Agaricomycetes</taxon>
        <taxon>Polyporales</taxon>
        <taxon>Polyporaceae</taxon>
        <taxon>Ganoderma</taxon>
    </lineage>
</organism>
<dbReference type="OrthoDB" id="2765890at2759"/>
<evidence type="ECO:0000256" key="1">
    <source>
        <dbReference type="SAM" id="MobiDB-lite"/>
    </source>
</evidence>
<protein>
    <submittedName>
        <fullName evidence="2">Uncharacterized protein</fullName>
    </submittedName>
</protein>